<keyword evidence="5 9" id="KW-0378">Hydrolase</keyword>
<dbReference type="PANTHER" id="PTHR46323:SF2">
    <property type="entry name" value="BETA-GALACTOSIDASE"/>
    <property type="match status" value="1"/>
</dbReference>
<evidence type="ECO:0000256" key="1">
    <source>
        <dbReference type="ARBA" id="ARBA00001412"/>
    </source>
</evidence>
<dbReference type="Pfam" id="PF00703">
    <property type="entry name" value="Glyco_hydro_2"/>
    <property type="match status" value="1"/>
</dbReference>
<dbReference type="Pfam" id="PF02929">
    <property type="entry name" value="Bgal_small_N"/>
    <property type="match status" value="1"/>
</dbReference>
<dbReference type="InterPro" id="IPR050347">
    <property type="entry name" value="Bact_Beta-galactosidase"/>
</dbReference>
<dbReference type="InterPro" id="IPR013320">
    <property type="entry name" value="ConA-like_dom_sf"/>
</dbReference>
<dbReference type="EMBL" id="JBHTBS010000009">
    <property type="protein sequence ID" value="MFC7338676.1"/>
    <property type="molecule type" value="Genomic_DNA"/>
</dbReference>
<dbReference type="Pfam" id="PF16353">
    <property type="entry name" value="LacZ_4"/>
    <property type="match status" value="1"/>
</dbReference>
<dbReference type="Gene3D" id="2.60.40.10">
    <property type="entry name" value="Immunoglobulins"/>
    <property type="match status" value="2"/>
</dbReference>
<dbReference type="RefSeq" id="WP_379714301.1">
    <property type="nucleotide sequence ID" value="NZ_JBHTBS010000009.1"/>
</dbReference>
<comment type="catalytic activity">
    <reaction evidence="1 9">
        <text>Hydrolysis of terminal non-reducing beta-D-galactose residues in beta-D-galactosides.</text>
        <dbReference type="EC" id="3.2.1.23"/>
    </reaction>
</comment>
<dbReference type="InterPro" id="IPR017853">
    <property type="entry name" value="GH"/>
</dbReference>
<keyword evidence="6" id="KW-1015">Disulfide bond</keyword>
<protein>
    <recommendedName>
        <fullName evidence="3 9">Beta-galactosidase</fullName>
        <ecNumber evidence="3 9">3.2.1.23</ecNumber>
    </recommendedName>
    <alternativeName>
        <fullName evidence="8 9">Lactase</fullName>
    </alternativeName>
</protein>
<evidence type="ECO:0000313" key="13">
    <source>
        <dbReference type="EMBL" id="MFC7338676.1"/>
    </source>
</evidence>
<dbReference type="GO" id="GO:0016787">
    <property type="term" value="F:hydrolase activity"/>
    <property type="evidence" value="ECO:0007669"/>
    <property type="project" value="UniProtKB-KW"/>
</dbReference>
<dbReference type="Pfam" id="PF02836">
    <property type="entry name" value="Glyco_hydro_2_C"/>
    <property type="match status" value="2"/>
</dbReference>
<evidence type="ECO:0000256" key="3">
    <source>
        <dbReference type="ARBA" id="ARBA00012756"/>
    </source>
</evidence>
<keyword evidence="14" id="KW-1185">Reference proteome</keyword>
<dbReference type="Gene3D" id="3.20.20.80">
    <property type="entry name" value="Glycosidases"/>
    <property type="match status" value="2"/>
</dbReference>
<feature type="domain" description="Beta galactosidase small chain/" evidence="12">
    <location>
        <begin position="997"/>
        <end position="1269"/>
    </location>
</feature>
<dbReference type="InterPro" id="IPR011013">
    <property type="entry name" value="Gal_mutarotase_sf_dom"/>
</dbReference>
<dbReference type="Gene3D" id="2.70.98.10">
    <property type="match status" value="1"/>
</dbReference>
<keyword evidence="4" id="KW-0732">Signal</keyword>
<evidence type="ECO:0000256" key="5">
    <source>
        <dbReference type="ARBA" id="ARBA00022801"/>
    </source>
</evidence>
<dbReference type="PROSITE" id="PS00608">
    <property type="entry name" value="GLYCOSYL_HYDROL_F2_2"/>
    <property type="match status" value="1"/>
</dbReference>
<feature type="domain" description="LamG-like jellyroll fold" evidence="11">
    <location>
        <begin position="657"/>
        <end position="801"/>
    </location>
</feature>
<dbReference type="InterPro" id="IPR023232">
    <property type="entry name" value="Glyco_hydro_2_AS"/>
</dbReference>
<dbReference type="SUPFAM" id="SSF74650">
    <property type="entry name" value="Galactose mutarotase-like"/>
    <property type="match status" value="1"/>
</dbReference>
<dbReference type="InterPro" id="IPR008979">
    <property type="entry name" value="Galactose-bd-like_sf"/>
</dbReference>
<evidence type="ECO:0000256" key="7">
    <source>
        <dbReference type="ARBA" id="ARBA00023295"/>
    </source>
</evidence>
<dbReference type="InterPro" id="IPR006103">
    <property type="entry name" value="Glyco_hydro_2_cat"/>
</dbReference>
<dbReference type="SMART" id="SM01038">
    <property type="entry name" value="Bgal_small_N"/>
    <property type="match status" value="1"/>
</dbReference>
<evidence type="ECO:0000256" key="10">
    <source>
        <dbReference type="SAM" id="MobiDB-lite"/>
    </source>
</evidence>
<evidence type="ECO:0000259" key="12">
    <source>
        <dbReference type="SMART" id="SM01038"/>
    </source>
</evidence>
<proteinExistence type="inferred from homology"/>
<dbReference type="PROSITE" id="PS00719">
    <property type="entry name" value="GLYCOSYL_HYDROL_F2_1"/>
    <property type="match status" value="1"/>
</dbReference>
<keyword evidence="7 9" id="KW-0326">Glycosidase</keyword>
<dbReference type="PRINTS" id="PR00132">
    <property type="entry name" value="GLHYDRLASE2"/>
</dbReference>
<dbReference type="InterPro" id="IPR032312">
    <property type="entry name" value="LacZ_4"/>
</dbReference>
<gene>
    <name evidence="13" type="ORF">ACFQY0_15885</name>
</gene>
<organism evidence="13 14">
    <name type="scientific">Haloferula chungangensis</name>
    <dbReference type="NCBI Taxonomy" id="1048331"/>
    <lineage>
        <taxon>Bacteria</taxon>
        <taxon>Pseudomonadati</taxon>
        <taxon>Verrucomicrobiota</taxon>
        <taxon>Verrucomicrobiia</taxon>
        <taxon>Verrucomicrobiales</taxon>
        <taxon>Verrucomicrobiaceae</taxon>
        <taxon>Haloferula</taxon>
    </lineage>
</organism>
<evidence type="ECO:0000256" key="6">
    <source>
        <dbReference type="ARBA" id="ARBA00023157"/>
    </source>
</evidence>
<sequence length="1311" mass="146487">MTHPTFPALAILLTGLTSAESLDWQNPAVFRINKEAPRATSLPFPDRDTALAKSRSESPWFQSLNHRPETQGMSAVPVLLDDDDGPWKFHYSGNPSSRPVDFYKPDFDASGWKSIPVPSNWQIHGYGLPIYTNSEYPFEKNPPSVMDTPPGHFTNFPEADRNPVGSYRRHFTIPADWKDRHTFINFGGVDSAFYIWLNGQKVGYSQDSRTQAEFELTKYLKDGENLLAVEVYQHSDGSYLEDQDMWRLSGIFRDVYLWSSAPLQLRDFWVKAGLADDYTTGTLEVEAHLRDLSGEDAKGKLSFELLDPAGKKVSETSSDISGPTLKLSLPDLPGVDAWSAEIPTLYTYILTLSDRSGKTLAVHSGKTGFRRNEIKNGNFLHNGKPILIKGVNRHDHHPTTGHYVTEQDMRADLLQMKRGNINAVRCSHYPNDPRLLELCDELGFYVVDEANIESHGMGWGPNANSMAKDPAWGPAHMDRMKNCLERDKNHPCIIMWSMGNEAGDGINFQEMSKYLRERDPSRPVHYEQAQQRPHVDLFVPMYAPIHHSRQYAQKEEKKPADQQRPMIQCEYSHAMGNSSGNLADYWELFRSERLLQGGFIWDWKDQGILTLSHPSDCVEDRSSNKLTTSLMGSLSPSEGLFGGGLIVENSDKLELESSLTLSAVVRGNFGGNKANGGGDNNRNASDGYPILTKGDTSYSLKINASGTGLEFFIYTDKWQTVSAPLPENWRSEFHHLAGSYDGKEIAIYINGEKVASKAASGKINRNSHAVAVGLNTEEPTRRFDGSIQQVAIYAEAFNTAAESDAHPAPVLELDFTKDAAKPKRRPYFAYGGDFNDRPNQRSFCLNGIVLPNNAPGPQFDEVKKVHQDIHVSPVDLSTPDIKLSIFNERFFKVLNDFKGSWKLLKDDQEIAQGVIDFPAIAPQQKHQVTIATGVTPDSTSEYLIRVRFDLKDKTEWHPAGYPMAWNELELPWGKRTPPTPRSDGEAVVVNETDTEVMLENKTFSATIDKQTGMLSRWNLGDESLMLSPMRFDFWRPMTNNDEGAGFQRNLKVWRNAGAHAHATSVQVSQQGSSVVVTSELRIPAGSSTATVKWTIFPSGQIAVDATFEPKGQLPIIPRIGMRCGISQKNLKWTWFGKGPQENYEDRRSGAWTAVHSGPVSTLFNRYLDPQEAGIRTEVRWATFTSPMGGAGWRVDATGDSLLDIAAIPYDPLDIELARHGIDLLNHEEITLRIDHKNMGVGGTNSWGQKPLEKYQIKPKGRYQWSFLLSSEVTAKPASRPISPIPRQIPRRPGTLPQPKTPDAPPSSSPAN</sequence>
<dbReference type="InterPro" id="IPR006104">
    <property type="entry name" value="Glyco_hydro_2_N"/>
</dbReference>
<dbReference type="EC" id="3.2.1.23" evidence="3 9"/>
<comment type="caution">
    <text evidence="13">The sequence shown here is derived from an EMBL/GenBank/DDBJ whole genome shotgun (WGS) entry which is preliminary data.</text>
</comment>
<dbReference type="Gene3D" id="2.60.120.200">
    <property type="match status" value="1"/>
</dbReference>
<reference evidence="14" key="1">
    <citation type="journal article" date="2019" name="Int. J. Syst. Evol. Microbiol.">
        <title>The Global Catalogue of Microorganisms (GCM) 10K type strain sequencing project: providing services to taxonomists for standard genome sequencing and annotation.</title>
        <authorList>
            <consortium name="The Broad Institute Genomics Platform"/>
            <consortium name="The Broad Institute Genome Sequencing Center for Infectious Disease"/>
            <person name="Wu L."/>
            <person name="Ma J."/>
        </authorList>
    </citation>
    <scope>NUCLEOTIDE SEQUENCE [LARGE SCALE GENOMIC DNA]</scope>
    <source>
        <strain evidence="14">CGMCC 4.1467</strain>
    </source>
</reference>
<evidence type="ECO:0000256" key="8">
    <source>
        <dbReference type="ARBA" id="ARBA00032230"/>
    </source>
</evidence>
<evidence type="ECO:0000256" key="4">
    <source>
        <dbReference type="ARBA" id="ARBA00022729"/>
    </source>
</evidence>
<dbReference type="InterPro" id="IPR013783">
    <property type="entry name" value="Ig-like_fold"/>
</dbReference>
<evidence type="ECO:0000256" key="2">
    <source>
        <dbReference type="ARBA" id="ARBA00007401"/>
    </source>
</evidence>
<dbReference type="InterPro" id="IPR036156">
    <property type="entry name" value="Beta-gal/glucu_dom_sf"/>
</dbReference>
<dbReference type="InterPro" id="IPR004199">
    <property type="entry name" value="B-gal_small/dom_5"/>
</dbReference>
<dbReference type="SUPFAM" id="SSF49303">
    <property type="entry name" value="beta-Galactosidase/glucuronidase domain"/>
    <property type="match status" value="2"/>
</dbReference>
<dbReference type="InterPro" id="IPR014718">
    <property type="entry name" value="GH-type_carb-bd"/>
</dbReference>
<dbReference type="Pfam" id="PF13385">
    <property type="entry name" value="Laminin_G_3"/>
    <property type="match status" value="1"/>
</dbReference>
<dbReference type="SUPFAM" id="SSF49899">
    <property type="entry name" value="Concanavalin A-like lectins/glucanases"/>
    <property type="match status" value="1"/>
</dbReference>
<feature type="compositionally biased region" description="Low complexity" evidence="10">
    <location>
        <begin position="1276"/>
        <end position="1292"/>
    </location>
</feature>
<accession>A0ABW2LCZ3</accession>
<dbReference type="Pfam" id="PF02837">
    <property type="entry name" value="Glyco_hydro_2_N"/>
    <property type="match status" value="1"/>
</dbReference>
<dbReference type="SUPFAM" id="SSF49785">
    <property type="entry name" value="Galactose-binding domain-like"/>
    <property type="match status" value="1"/>
</dbReference>
<dbReference type="InterPro" id="IPR006558">
    <property type="entry name" value="LamG-like"/>
</dbReference>
<dbReference type="Gene3D" id="2.60.120.260">
    <property type="entry name" value="Galactose-binding domain-like"/>
    <property type="match status" value="1"/>
</dbReference>
<evidence type="ECO:0000256" key="9">
    <source>
        <dbReference type="RuleBase" id="RU361154"/>
    </source>
</evidence>
<name>A0ABW2LCZ3_9BACT</name>
<dbReference type="InterPro" id="IPR023230">
    <property type="entry name" value="Glyco_hydro_2_CS"/>
</dbReference>
<comment type="similarity">
    <text evidence="2 9">Belongs to the glycosyl hydrolase 2 family.</text>
</comment>
<dbReference type="InterPro" id="IPR006102">
    <property type="entry name" value="Ig-like_GH2"/>
</dbReference>
<evidence type="ECO:0000259" key="11">
    <source>
        <dbReference type="SMART" id="SM00560"/>
    </source>
</evidence>
<dbReference type="InterPro" id="IPR006101">
    <property type="entry name" value="Glyco_hydro_2"/>
</dbReference>
<evidence type="ECO:0000313" key="14">
    <source>
        <dbReference type="Proteomes" id="UP001596472"/>
    </source>
</evidence>
<feature type="compositionally biased region" description="Pro residues" evidence="10">
    <location>
        <begin position="1298"/>
        <end position="1311"/>
    </location>
</feature>
<dbReference type="SMART" id="SM00560">
    <property type="entry name" value="LamGL"/>
    <property type="match status" value="1"/>
</dbReference>
<dbReference type="Proteomes" id="UP001596472">
    <property type="component" value="Unassembled WGS sequence"/>
</dbReference>
<dbReference type="SUPFAM" id="SSF51445">
    <property type="entry name" value="(Trans)glycosidases"/>
    <property type="match status" value="1"/>
</dbReference>
<dbReference type="PANTHER" id="PTHR46323">
    <property type="entry name" value="BETA-GALACTOSIDASE"/>
    <property type="match status" value="1"/>
</dbReference>
<feature type="region of interest" description="Disordered" evidence="10">
    <location>
        <begin position="1273"/>
        <end position="1311"/>
    </location>
</feature>